<gene>
    <name evidence="1" type="ORF">L3X38_027072</name>
</gene>
<comment type="caution">
    <text evidence="1">The sequence shown here is derived from an EMBL/GenBank/DDBJ whole genome shotgun (WGS) entry which is preliminary data.</text>
</comment>
<sequence length="198" mass="21165">MPHRDHVKIANNDIDPVIGAGSVLLTPTLPLDKVLLVPSSSSNLLYVPQVTKQLNCVVLISQAVLDGCYLYSLSLESATLTSSGFSNSYAGASWTLVLPAVSFWVPLLIRKAIGAIIVLLDVWETSSVGHNWLDLQGEIVVDGLIQEGATMEPVEPTVLAKLTDWIETHALANTTALAESNPANFTGDAEPILPLLLK</sequence>
<dbReference type="AlphaFoldDB" id="A0AAD4VPJ2"/>
<protein>
    <submittedName>
        <fullName evidence="1">Uncharacterized protein</fullName>
    </submittedName>
</protein>
<dbReference type="EMBL" id="JAJFAZ020000005">
    <property type="protein sequence ID" value="KAI5327676.1"/>
    <property type="molecule type" value="Genomic_DNA"/>
</dbReference>
<name>A0AAD4VPJ2_PRUDU</name>
<proteinExistence type="predicted"/>
<keyword evidence="2" id="KW-1185">Reference proteome</keyword>
<organism evidence="1 2">
    <name type="scientific">Prunus dulcis</name>
    <name type="common">Almond</name>
    <name type="synonym">Amygdalus dulcis</name>
    <dbReference type="NCBI Taxonomy" id="3755"/>
    <lineage>
        <taxon>Eukaryota</taxon>
        <taxon>Viridiplantae</taxon>
        <taxon>Streptophyta</taxon>
        <taxon>Embryophyta</taxon>
        <taxon>Tracheophyta</taxon>
        <taxon>Spermatophyta</taxon>
        <taxon>Magnoliopsida</taxon>
        <taxon>eudicotyledons</taxon>
        <taxon>Gunneridae</taxon>
        <taxon>Pentapetalae</taxon>
        <taxon>rosids</taxon>
        <taxon>fabids</taxon>
        <taxon>Rosales</taxon>
        <taxon>Rosaceae</taxon>
        <taxon>Amygdaloideae</taxon>
        <taxon>Amygdaleae</taxon>
        <taxon>Prunus</taxon>
    </lineage>
</organism>
<reference evidence="1 2" key="1">
    <citation type="journal article" date="2022" name="G3 (Bethesda)">
        <title>Whole-genome sequence and methylome profiling of the almond [Prunus dulcis (Mill.) D.A. Webb] cultivar 'Nonpareil'.</title>
        <authorList>
            <person name="D'Amico-Willman K.M."/>
            <person name="Ouma W.Z."/>
            <person name="Meulia T."/>
            <person name="Sideli G.M."/>
            <person name="Gradziel T.M."/>
            <person name="Fresnedo-Ramirez J."/>
        </authorList>
    </citation>
    <scope>NUCLEOTIDE SEQUENCE [LARGE SCALE GENOMIC DNA]</scope>
    <source>
        <strain evidence="1">Clone GOH B32 T37-40</strain>
    </source>
</reference>
<dbReference type="Proteomes" id="UP001054821">
    <property type="component" value="Chromosome 5"/>
</dbReference>
<evidence type="ECO:0000313" key="2">
    <source>
        <dbReference type="Proteomes" id="UP001054821"/>
    </source>
</evidence>
<evidence type="ECO:0000313" key="1">
    <source>
        <dbReference type="EMBL" id="KAI5327676.1"/>
    </source>
</evidence>
<accession>A0AAD4VPJ2</accession>